<organism evidence="3 4">
    <name type="scientific">Candidatus Phytoplasma pini</name>
    <dbReference type="NCBI Taxonomy" id="267362"/>
    <lineage>
        <taxon>Bacteria</taxon>
        <taxon>Bacillati</taxon>
        <taxon>Mycoplasmatota</taxon>
        <taxon>Mollicutes</taxon>
        <taxon>Acholeplasmatales</taxon>
        <taxon>Acholeplasmataceae</taxon>
        <taxon>Candidatus Phytoplasma</taxon>
    </lineage>
</organism>
<keyword evidence="4" id="KW-1185">Reference proteome</keyword>
<dbReference type="AlphaFoldDB" id="A0A559KIY0"/>
<reference evidence="3 4" key="1">
    <citation type="submission" date="2019-06" db="EMBL/GenBank/DDBJ databases">
        <title>Draft Genome Sequence of Candidatus Phytoplasma pini-Related Strain MDPP: A Resource for Comparative Genomics of Gymnosperm-infecting Phytoplasmas.</title>
        <authorList>
            <person name="Cai W."/>
            <person name="Costanzo S."/>
            <person name="Shao J."/>
            <person name="Zhao Y."/>
            <person name="Davis R."/>
        </authorList>
    </citation>
    <scope>NUCLEOTIDE SEQUENCE [LARGE SCALE GENOMIC DNA]</scope>
    <source>
        <strain evidence="3 4">MDPP</strain>
    </source>
</reference>
<feature type="domain" description="DUF2963" evidence="2">
    <location>
        <begin position="165"/>
        <end position="214"/>
    </location>
</feature>
<dbReference type="EMBL" id="VIAE01000013">
    <property type="protein sequence ID" value="TVY12094.1"/>
    <property type="molecule type" value="Genomic_DNA"/>
</dbReference>
<keyword evidence="1" id="KW-0812">Transmembrane</keyword>
<dbReference type="Pfam" id="PF11178">
    <property type="entry name" value="DUF2963"/>
    <property type="match status" value="1"/>
</dbReference>
<accession>A0A559KIY0</accession>
<feature type="transmembrane region" description="Helical" evidence="1">
    <location>
        <begin position="20"/>
        <end position="39"/>
    </location>
</feature>
<evidence type="ECO:0000313" key="3">
    <source>
        <dbReference type="EMBL" id="TVY12094.1"/>
    </source>
</evidence>
<keyword evidence="1" id="KW-1133">Transmembrane helix</keyword>
<sequence>MAYYNQFQPRRQPEDSGSNFFGWFCFFVLAIFLCSKFTFTTVETSAAHPVVNSPSPSSSSSSSSLSSVASVAPVVSVSSPSLPQAKEGQNLVSAETTSLSALVDEQKDQIVSSGLADEERIKQVGILGVLADAAKKERLADEKVSQQSSSSLPASATQYASTIYYYPDGKTTKSVEEYDQKNGKKIKITNYESDGKTIQYVEEYNANGNKIKRIKYDRSNNIDYIDEYNDDGDKIKYSEYIYSTGSSVVQKIIVKQYDPSNSRLISHKVFDKQGKLLQTIC</sequence>
<gene>
    <name evidence="3" type="ORF">MDPP_00359</name>
</gene>
<dbReference type="RefSeq" id="WP_144658549.1">
    <property type="nucleotide sequence ID" value="NZ_VIAE01000013.1"/>
</dbReference>
<dbReference type="InterPro" id="IPR021348">
    <property type="entry name" value="DUF2963"/>
</dbReference>
<name>A0A559KIY0_9MOLU</name>
<comment type="caution">
    <text evidence="3">The sequence shown here is derived from an EMBL/GenBank/DDBJ whole genome shotgun (WGS) entry which is preliminary data.</text>
</comment>
<dbReference type="Proteomes" id="UP000320078">
    <property type="component" value="Unassembled WGS sequence"/>
</dbReference>
<evidence type="ECO:0000259" key="2">
    <source>
        <dbReference type="Pfam" id="PF11178"/>
    </source>
</evidence>
<evidence type="ECO:0000313" key="4">
    <source>
        <dbReference type="Proteomes" id="UP000320078"/>
    </source>
</evidence>
<proteinExistence type="predicted"/>
<keyword evidence="1" id="KW-0472">Membrane</keyword>
<evidence type="ECO:0000256" key="1">
    <source>
        <dbReference type="SAM" id="Phobius"/>
    </source>
</evidence>
<protein>
    <recommendedName>
        <fullName evidence="2">DUF2963 domain-containing protein</fullName>
    </recommendedName>
</protein>